<dbReference type="Proteomes" id="UP000466307">
    <property type="component" value="Unassembled WGS sequence"/>
</dbReference>
<dbReference type="Pfam" id="PF09983">
    <property type="entry name" value="JetD_C"/>
    <property type="match status" value="1"/>
</dbReference>
<dbReference type="InterPro" id="IPR024534">
    <property type="entry name" value="JetD_C"/>
</dbReference>
<evidence type="ECO:0000259" key="2">
    <source>
        <dbReference type="Pfam" id="PF11795"/>
    </source>
</evidence>
<keyword evidence="4" id="KW-1185">Reference proteome</keyword>
<dbReference type="InterPro" id="IPR024537">
    <property type="entry name" value="DUF3322"/>
</dbReference>
<comment type="caution">
    <text evidence="3">The sequence shown here is derived from an EMBL/GenBank/DDBJ whole genome shotgun (WGS) entry which is preliminary data.</text>
</comment>
<organism evidence="3 4">
    <name type="scientific">Gordonia desulfuricans</name>
    <dbReference type="NCBI Taxonomy" id="89051"/>
    <lineage>
        <taxon>Bacteria</taxon>
        <taxon>Bacillati</taxon>
        <taxon>Actinomycetota</taxon>
        <taxon>Actinomycetes</taxon>
        <taxon>Mycobacteriales</taxon>
        <taxon>Gordoniaceae</taxon>
        <taxon>Gordonia</taxon>
    </lineage>
</organism>
<dbReference type="AlphaFoldDB" id="A0A7K3LTK8"/>
<feature type="domain" description="Wadjet protein JetD C-terminal" evidence="1">
    <location>
        <begin position="204"/>
        <end position="378"/>
    </location>
</feature>
<dbReference type="Pfam" id="PF11795">
    <property type="entry name" value="DUF3322"/>
    <property type="match status" value="1"/>
</dbReference>
<feature type="domain" description="DUF3322" evidence="2">
    <location>
        <begin position="8"/>
        <end position="190"/>
    </location>
</feature>
<dbReference type="EMBL" id="JAADZU010000074">
    <property type="protein sequence ID" value="NDK91580.1"/>
    <property type="molecule type" value="Genomic_DNA"/>
</dbReference>
<evidence type="ECO:0000313" key="4">
    <source>
        <dbReference type="Proteomes" id="UP000466307"/>
    </source>
</evidence>
<dbReference type="PIRSF" id="PIRSF028408">
    <property type="entry name" value="UCP028408"/>
    <property type="match status" value="1"/>
</dbReference>
<name>A0A7K3LTK8_9ACTN</name>
<dbReference type="RefSeq" id="WP_059037752.1">
    <property type="nucleotide sequence ID" value="NZ_JAADZU010000074.1"/>
</dbReference>
<protein>
    <recommendedName>
        <fullName evidence="5">DUF3322 and DUF2220 domain-containing protein</fullName>
    </recommendedName>
</protein>
<sequence>MSRRWTSPDDIATRVRRRWDDGSLLRAYANGDSFERIEIPLHGPTVSQIGDDLDAARTWVTALDRGRRDDRCYTLVWQSVGGRRIGRNTLPARAVVSSFDQAWALLGVAASVREFDTVAHLAAGHPPVYAWVLRYPLRAIDLLPEFSRLIAAHTWLDTHRDSQHHLREITAPGVDTKFAERHRVVLAAMLGVPSTAAGFLSGLGLRSKPDFIRFRPSPSLGLPPQLTEMSVRADELAQLTLQPHDVLVVENEITYLSVEVPDHGLVLWGKGFEVDRIGRLTWLADVQVRYWGDLDTHGFAILDRLRAWLPHTESVLMDRETLLAHRDRWVGEDRPATSTLTRLSPAEHDLYADLVDDSLGEKVRLEQERVDWAWARRRLTGS</sequence>
<gene>
    <name evidence="3" type="ORF">GYA93_18645</name>
</gene>
<dbReference type="InterPro" id="IPR014544">
    <property type="entry name" value="UCP028408"/>
</dbReference>
<reference evidence="3 4" key="1">
    <citation type="submission" date="2020-01" db="EMBL/GenBank/DDBJ databases">
        <title>Investigation of new actinobacteria for the biodesulphurisation of diesel fuel.</title>
        <authorList>
            <person name="Athi Narayanan S.M."/>
        </authorList>
    </citation>
    <scope>NUCLEOTIDE SEQUENCE [LARGE SCALE GENOMIC DNA]</scope>
    <source>
        <strain evidence="3 4">213E</strain>
    </source>
</reference>
<proteinExistence type="predicted"/>
<evidence type="ECO:0000313" key="3">
    <source>
        <dbReference type="EMBL" id="NDK91580.1"/>
    </source>
</evidence>
<evidence type="ECO:0008006" key="5">
    <source>
        <dbReference type="Google" id="ProtNLM"/>
    </source>
</evidence>
<evidence type="ECO:0000259" key="1">
    <source>
        <dbReference type="Pfam" id="PF09983"/>
    </source>
</evidence>
<accession>A0A7K3LTK8</accession>